<organism evidence="6 7">
    <name type="scientific">Fluviicoccus keumensis</name>
    <dbReference type="NCBI Taxonomy" id="1435465"/>
    <lineage>
        <taxon>Bacteria</taxon>
        <taxon>Pseudomonadati</taxon>
        <taxon>Pseudomonadota</taxon>
        <taxon>Gammaproteobacteria</taxon>
        <taxon>Moraxellales</taxon>
        <taxon>Moraxellaceae</taxon>
        <taxon>Fluviicoccus</taxon>
    </lineage>
</organism>
<sequence>MNRDWRTLIRQPLTLSLLLHGGLALSLLVFARHLVPELPPAPSVLKTTLVSRAAVAPQAAPQPASAAPLPEPAQPEPVKPVEPPQKPKAEEKPKPSVPVKKEPPKPAEPVHKERPKTEKPVKEPVLPKGKGEKPEPPKPEKKHPETRPDPKPAPVKEHPKAVEKPKPEDKPAKDKAVPKKTEKAKEPEKPKPPEPTKKPEKTPEKKPEPGKAPEKVPEKDKTKPEKKALEPKKLQPVFDTSEFDKEMQSVQGQLKSQERDRLKKAAEANAKAEADRLAAERAAEEQRLADQKRARELAALVEKYKKQIEDRIYARLNLPPQSTPGQFTEVRIIVIPGGEVINILKLKGSGNEAFDDSVMAAIRKASPLPVPADAQVFNENFRTFSMRIRNKD</sequence>
<dbReference type="SUPFAM" id="SSF74653">
    <property type="entry name" value="TolA/TonB C-terminal domain"/>
    <property type="match status" value="1"/>
</dbReference>
<accession>A0A4Q7Z3W1</accession>
<feature type="compositionally biased region" description="Pro residues" evidence="5">
    <location>
        <begin position="69"/>
        <end position="84"/>
    </location>
</feature>
<reference evidence="6 7" key="1">
    <citation type="submission" date="2019-02" db="EMBL/GenBank/DDBJ databases">
        <title>Genomic Encyclopedia of Type Strains, Phase IV (KMG-IV): sequencing the most valuable type-strain genomes for metagenomic binning, comparative biology and taxonomic classification.</title>
        <authorList>
            <person name="Goeker M."/>
        </authorList>
    </citation>
    <scope>NUCLEOTIDE SEQUENCE [LARGE SCALE GENOMIC DNA]</scope>
    <source>
        <strain evidence="6 7">DSM 105135</strain>
    </source>
</reference>
<keyword evidence="4" id="KW-0472">Membrane</keyword>
<feature type="region of interest" description="Disordered" evidence="5">
    <location>
        <begin position="60"/>
        <end position="268"/>
    </location>
</feature>
<keyword evidence="7" id="KW-1185">Reference proteome</keyword>
<evidence type="ECO:0000313" key="7">
    <source>
        <dbReference type="Proteomes" id="UP000292423"/>
    </source>
</evidence>
<dbReference type="EMBL" id="SHKX01000012">
    <property type="protein sequence ID" value="RZU45072.1"/>
    <property type="molecule type" value="Genomic_DNA"/>
</dbReference>
<evidence type="ECO:0000256" key="5">
    <source>
        <dbReference type="SAM" id="MobiDB-lite"/>
    </source>
</evidence>
<dbReference type="Proteomes" id="UP000292423">
    <property type="component" value="Unassembled WGS sequence"/>
</dbReference>
<proteinExistence type="predicted"/>
<protein>
    <submittedName>
        <fullName evidence="6">TolA protein</fullName>
    </submittedName>
</protein>
<gene>
    <name evidence="6" type="ORF">EV700_1884</name>
</gene>
<feature type="compositionally biased region" description="Basic and acidic residues" evidence="5">
    <location>
        <begin position="85"/>
        <end position="122"/>
    </location>
</feature>
<evidence type="ECO:0000313" key="6">
    <source>
        <dbReference type="EMBL" id="RZU45072.1"/>
    </source>
</evidence>
<dbReference type="AlphaFoldDB" id="A0A4Q7Z3W1"/>
<keyword evidence="2" id="KW-0812">Transmembrane</keyword>
<dbReference type="Gene3D" id="3.30.1150.10">
    <property type="match status" value="1"/>
</dbReference>
<evidence type="ECO:0000256" key="3">
    <source>
        <dbReference type="ARBA" id="ARBA00022989"/>
    </source>
</evidence>
<evidence type="ECO:0000256" key="4">
    <source>
        <dbReference type="ARBA" id="ARBA00023136"/>
    </source>
</evidence>
<dbReference type="RefSeq" id="WP_130413063.1">
    <property type="nucleotide sequence ID" value="NZ_SHKX01000012.1"/>
</dbReference>
<evidence type="ECO:0000256" key="2">
    <source>
        <dbReference type="ARBA" id="ARBA00022692"/>
    </source>
</evidence>
<comment type="caution">
    <text evidence="6">The sequence shown here is derived from an EMBL/GenBank/DDBJ whole genome shotgun (WGS) entry which is preliminary data.</text>
</comment>
<dbReference type="NCBIfam" id="TIGR01352">
    <property type="entry name" value="tonB_Cterm"/>
    <property type="match status" value="1"/>
</dbReference>
<name>A0A4Q7Z3W1_9GAMM</name>
<dbReference type="Pfam" id="PF13103">
    <property type="entry name" value="TonB_2"/>
    <property type="match status" value="1"/>
</dbReference>
<dbReference type="OrthoDB" id="9779830at2"/>
<dbReference type="GO" id="GO:0016020">
    <property type="term" value="C:membrane"/>
    <property type="evidence" value="ECO:0007669"/>
    <property type="project" value="UniProtKB-SubCell"/>
</dbReference>
<feature type="compositionally biased region" description="Basic and acidic residues" evidence="5">
    <location>
        <begin position="256"/>
        <end position="268"/>
    </location>
</feature>
<feature type="compositionally biased region" description="Basic and acidic residues" evidence="5">
    <location>
        <begin position="129"/>
        <end position="233"/>
    </location>
</feature>
<dbReference type="InterPro" id="IPR006260">
    <property type="entry name" value="TonB/TolA_C"/>
</dbReference>
<comment type="subcellular location">
    <subcellularLocation>
        <location evidence="1">Membrane</location>
        <topology evidence="1">Single-pass membrane protein</topology>
    </subcellularLocation>
</comment>
<keyword evidence="3" id="KW-1133">Transmembrane helix</keyword>
<evidence type="ECO:0000256" key="1">
    <source>
        <dbReference type="ARBA" id="ARBA00004167"/>
    </source>
</evidence>